<comment type="caution">
    <text evidence="1">The sequence shown here is derived from an EMBL/GenBank/DDBJ whole genome shotgun (WGS) entry which is preliminary data.</text>
</comment>
<proteinExistence type="predicted"/>
<keyword evidence="2" id="KW-1185">Reference proteome</keyword>
<evidence type="ECO:0000313" key="1">
    <source>
        <dbReference type="EMBL" id="GGQ58353.1"/>
    </source>
</evidence>
<gene>
    <name evidence="1" type="ORF">GCM10010145_30580</name>
</gene>
<dbReference type="Proteomes" id="UP000620156">
    <property type="component" value="Unassembled WGS sequence"/>
</dbReference>
<name>A0A918BCN8_9ACTN</name>
<dbReference type="AlphaFoldDB" id="A0A918BCN8"/>
<organism evidence="1 2">
    <name type="scientific">Streptomyces ruber</name>
    <dbReference type="NCBI Taxonomy" id="83378"/>
    <lineage>
        <taxon>Bacteria</taxon>
        <taxon>Bacillati</taxon>
        <taxon>Actinomycetota</taxon>
        <taxon>Actinomycetes</taxon>
        <taxon>Kitasatosporales</taxon>
        <taxon>Streptomycetaceae</taxon>
        <taxon>Streptomyces</taxon>
    </lineage>
</organism>
<protein>
    <recommendedName>
        <fullName evidence="3">DeoR C-terminal sensor domain-containing protein</fullName>
    </recommendedName>
</protein>
<accession>A0A918BCN8</accession>
<sequence>MEVKQAAMASAANSVLVAGSAKYGTFGRYRVAPLTAFGTIVTDADLTDAAAEGIRAGGSSLVLARS</sequence>
<reference evidence="1" key="2">
    <citation type="submission" date="2020-09" db="EMBL/GenBank/DDBJ databases">
        <authorList>
            <person name="Sun Q."/>
            <person name="Ohkuma M."/>
        </authorList>
    </citation>
    <scope>NUCLEOTIDE SEQUENCE</scope>
    <source>
        <strain evidence="1">JCM 3131</strain>
    </source>
</reference>
<evidence type="ECO:0008006" key="3">
    <source>
        <dbReference type="Google" id="ProtNLM"/>
    </source>
</evidence>
<dbReference type="EMBL" id="BMQK01000005">
    <property type="protein sequence ID" value="GGQ58353.1"/>
    <property type="molecule type" value="Genomic_DNA"/>
</dbReference>
<reference evidence="1" key="1">
    <citation type="journal article" date="2014" name="Int. J. Syst. Evol. Microbiol.">
        <title>Complete genome sequence of Corynebacterium casei LMG S-19264T (=DSM 44701T), isolated from a smear-ripened cheese.</title>
        <authorList>
            <consortium name="US DOE Joint Genome Institute (JGI-PGF)"/>
            <person name="Walter F."/>
            <person name="Albersmeier A."/>
            <person name="Kalinowski J."/>
            <person name="Ruckert C."/>
        </authorList>
    </citation>
    <scope>NUCLEOTIDE SEQUENCE</scope>
    <source>
        <strain evidence="1">JCM 3131</strain>
    </source>
</reference>
<evidence type="ECO:0000313" key="2">
    <source>
        <dbReference type="Proteomes" id="UP000620156"/>
    </source>
</evidence>